<dbReference type="Pfam" id="PF25876">
    <property type="entry name" value="HH_MFP_RND"/>
    <property type="match status" value="1"/>
</dbReference>
<feature type="domain" description="Multidrug resistance protein MdtA-like barrel-sandwich hybrid" evidence="5">
    <location>
        <begin position="52"/>
        <end position="186"/>
    </location>
</feature>
<evidence type="ECO:0000313" key="7">
    <source>
        <dbReference type="EMBL" id="MCY0964030.1"/>
    </source>
</evidence>
<dbReference type="Pfam" id="PF25975">
    <property type="entry name" value="CzcB_C"/>
    <property type="match status" value="1"/>
</dbReference>
<dbReference type="InterPro" id="IPR058649">
    <property type="entry name" value="CzcB_C"/>
</dbReference>
<dbReference type="GO" id="GO:0015562">
    <property type="term" value="F:efflux transmembrane transporter activity"/>
    <property type="evidence" value="ECO:0007669"/>
    <property type="project" value="TreeGrafter"/>
</dbReference>
<dbReference type="EMBL" id="JAPNOA010000009">
    <property type="protein sequence ID" value="MCY0964030.1"/>
    <property type="molecule type" value="Genomic_DNA"/>
</dbReference>
<dbReference type="Gene3D" id="2.40.30.170">
    <property type="match status" value="1"/>
</dbReference>
<gene>
    <name evidence="7" type="ORF">OUO13_02415</name>
</gene>
<organism evidence="7 8">
    <name type="scientific">Parathalassolituus penaei</name>
    <dbReference type="NCBI Taxonomy" id="2997323"/>
    <lineage>
        <taxon>Bacteria</taxon>
        <taxon>Pseudomonadati</taxon>
        <taxon>Pseudomonadota</taxon>
        <taxon>Gammaproteobacteria</taxon>
        <taxon>Oceanospirillales</taxon>
        <taxon>Oceanospirillaceae</taxon>
        <taxon>Parathalassolituus</taxon>
    </lineage>
</organism>
<comment type="similarity">
    <text evidence="1">Belongs to the membrane fusion protein (MFP) (TC 8.A.1) family.</text>
</comment>
<evidence type="ECO:0000259" key="6">
    <source>
        <dbReference type="Pfam" id="PF25975"/>
    </source>
</evidence>
<evidence type="ECO:0000256" key="1">
    <source>
        <dbReference type="ARBA" id="ARBA00009477"/>
    </source>
</evidence>
<accession>A0A9X3EC90</accession>
<reference evidence="7" key="1">
    <citation type="submission" date="2022-11" db="EMBL/GenBank/DDBJ databases">
        <title>Parathalassolutuus dongxingensis gen. nov., sp. nov., a novel member of family Oceanospirillaceae isolated from a coastal shrimp pond in Guangxi, China.</title>
        <authorList>
            <person name="Chen H."/>
        </authorList>
    </citation>
    <scope>NUCLEOTIDE SEQUENCE</scope>
    <source>
        <strain evidence="7">G-43</strain>
    </source>
</reference>
<dbReference type="InterPro" id="IPR058625">
    <property type="entry name" value="MdtA-like_BSH"/>
</dbReference>
<dbReference type="SUPFAM" id="SSF111369">
    <property type="entry name" value="HlyD-like secretion proteins"/>
    <property type="match status" value="1"/>
</dbReference>
<comment type="caution">
    <text evidence="7">The sequence shown here is derived from an EMBL/GenBank/DDBJ whole genome shotgun (WGS) entry which is preliminary data.</text>
</comment>
<dbReference type="Gene3D" id="2.40.420.20">
    <property type="match status" value="1"/>
</dbReference>
<evidence type="ECO:0000259" key="4">
    <source>
        <dbReference type="Pfam" id="PF25876"/>
    </source>
</evidence>
<dbReference type="AlphaFoldDB" id="A0A9X3EC90"/>
<feature type="signal peptide" evidence="3">
    <location>
        <begin position="1"/>
        <end position="25"/>
    </location>
</feature>
<protein>
    <submittedName>
        <fullName evidence="7">Efflux RND transporter periplasmic adaptor subunit</fullName>
    </submittedName>
</protein>
<evidence type="ECO:0000256" key="2">
    <source>
        <dbReference type="SAM" id="Coils"/>
    </source>
</evidence>
<dbReference type="PANTHER" id="PTHR30469:SF18">
    <property type="entry name" value="RESISTANCE-NODULATION-CELL DIVISION (RND) EFFLUX MEMBRANE FUSION PROTEIN-RELATED"/>
    <property type="match status" value="1"/>
</dbReference>
<name>A0A9X3EC90_9GAMM</name>
<keyword evidence="3" id="KW-0732">Signal</keyword>
<dbReference type="Gene3D" id="1.10.287.470">
    <property type="entry name" value="Helix hairpin bin"/>
    <property type="match status" value="1"/>
</dbReference>
<dbReference type="RefSeq" id="WP_283172248.1">
    <property type="nucleotide sequence ID" value="NZ_JAPNOA010000009.1"/>
</dbReference>
<keyword evidence="8" id="KW-1185">Reference proteome</keyword>
<dbReference type="InterPro" id="IPR058624">
    <property type="entry name" value="MdtA-like_HH"/>
</dbReference>
<dbReference type="GO" id="GO:1990281">
    <property type="term" value="C:efflux pump complex"/>
    <property type="evidence" value="ECO:0007669"/>
    <property type="project" value="TreeGrafter"/>
</dbReference>
<dbReference type="PANTHER" id="PTHR30469">
    <property type="entry name" value="MULTIDRUG RESISTANCE PROTEIN MDTA"/>
    <property type="match status" value="1"/>
</dbReference>
<sequence length="344" mass="36558">MTFTRKLLSRALGIGALLATLPALAVDTQTLQTAMVPQYYNLEATLEAVNESTISAQTSGTVKAVHYDINDRVEAGALLIEIDNSQQQAALSQAEANLAQAQAADGDAQANLNRVSRLVKQGSLSQGDLDSAQARAKSSAAAVKAGEASVRQAREQLGYTRVTAPYSGIVKARLIQMGEMVAPGTPLMTGMALQPLRAVADVPQRVAREYKSADQVQVALDQQLISPDKVVLFPYADASHHSLRLRAELPAAASAGFYPGMWASVRLQTGEREAIMVPADAVLQRSEVSAVYVKTNGVLKLRQVRTGNRQDQQVEILAGLSAGDEIATNALAALAELGSQKQEQ</sequence>
<keyword evidence="2" id="KW-0175">Coiled coil</keyword>
<dbReference type="Gene3D" id="2.40.50.100">
    <property type="match status" value="1"/>
</dbReference>
<evidence type="ECO:0000313" key="8">
    <source>
        <dbReference type="Proteomes" id="UP001150830"/>
    </source>
</evidence>
<dbReference type="Pfam" id="PF25917">
    <property type="entry name" value="BSH_RND"/>
    <property type="match status" value="1"/>
</dbReference>
<feature type="coiled-coil region" evidence="2">
    <location>
        <begin position="82"/>
        <end position="111"/>
    </location>
</feature>
<feature type="domain" description="Multidrug resistance protein MdtA-like alpha-helical hairpin" evidence="4">
    <location>
        <begin position="91"/>
        <end position="160"/>
    </location>
</feature>
<evidence type="ECO:0000259" key="5">
    <source>
        <dbReference type="Pfam" id="PF25917"/>
    </source>
</evidence>
<dbReference type="NCBIfam" id="TIGR01730">
    <property type="entry name" value="RND_mfp"/>
    <property type="match status" value="1"/>
</dbReference>
<dbReference type="Proteomes" id="UP001150830">
    <property type="component" value="Unassembled WGS sequence"/>
</dbReference>
<proteinExistence type="inferred from homology"/>
<feature type="domain" description="CzcB-like C-terminal circularly permuted SH3-like" evidence="6">
    <location>
        <begin position="275"/>
        <end position="329"/>
    </location>
</feature>
<feature type="chain" id="PRO_5040744648" evidence="3">
    <location>
        <begin position="26"/>
        <end position="344"/>
    </location>
</feature>
<evidence type="ECO:0000256" key="3">
    <source>
        <dbReference type="SAM" id="SignalP"/>
    </source>
</evidence>
<dbReference type="InterPro" id="IPR006143">
    <property type="entry name" value="RND_pump_MFP"/>
</dbReference>